<evidence type="ECO:0000256" key="2">
    <source>
        <dbReference type="ARBA" id="ARBA00023082"/>
    </source>
</evidence>
<keyword evidence="7" id="KW-1185">Reference proteome</keyword>
<dbReference type="Pfam" id="PF04545">
    <property type="entry name" value="Sigma70_r4"/>
    <property type="match status" value="1"/>
</dbReference>
<keyword evidence="4" id="KW-0804">Transcription</keyword>
<dbReference type="GO" id="GO:0016987">
    <property type="term" value="F:sigma factor activity"/>
    <property type="evidence" value="ECO:0007669"/>
    <property type="project" value="UniProtKB-KW"/>
</dbReference>
<dbReference type="EMBL" id="JACEFB010000016">
    <property type="protein sequence ID" value="MBA2227587.1"/>
    <property type="molecule type" value="Genomic_DNA"/>
</dbReference>
<dbReference type="SUPFAM" id="SSF88946">
    <property type="entry name" value="Sigma2 domain of RNA polymerase sigma factors"/>
    <property type="match status" value="1"/>
</dbReference>
<dbReference type="InterPro" id="IPR014284">
    <property type="entry name" value="RNA_pol_sigma-70_dom"/>
</dbReference>
<name>A0A7V9AD95_9BACT</name>
<dbReference type="SUPFAM" id="SSF88659">
    <property type="entry name" value="Sigma3 and sigma4 domains of RNA polymerase sigma factors"/>
    <property type="match status" value="2"/>
</dbReference>
<dbReference type="GO" id="GO:0006352">
    <property type="term" value="P:DNA-templated transcription initiation"/>
    <property type="evidence" value="ECO:0007669"/>
    <property type="project" value="InterPro"/>
</dbReference>
<keyword evidence="2" id="KW-0731">Sigma factor</keyword>
<comment type="caution">
    <text evidence="6">The sequence shown here is derived from an EMBL/GenBank/DDBJ whole genome shotgun (WGS) entry which is preliminary data.</text>
</comment>
<dbReference type="InterPro" id="IPR036388">
    <property type="entry name" value="WH-like_DNA-bd_sf"/>
</dbReference>
<reference evidence="6 7" key="1">
    <citation type="submission" date="2020-07" db="EMBL/GenBank/DDBJ databases">
        <title>Thermogemmata thermophila gen. nov., sp. nov., a novel moderate thermophilic planctomycete from a Kamchatka hot spring.</title>
        <authorList>
            <person name="Elcheninov A.G."/>
            <person name="Podosokorskaya O.A."/>
            <person name="Kovaleva O.L."/>
            <person name="Novikov A."/>
            <person name="Bonch-Osmolovskaya E.A."/>
            <person name="Toshchakov S.V."/>
            <person name="Kublanov I.V."/>
        </authorList>
    </citation>
    <scope>NUCLEOTIDE SEQUENCE [LARGE SCALE GENOMIC DNA]</scope>
    <source>
        <strain evidence="6 7">2918</strain>
    </source>
</reference>
<evidence type="ECO:0000256" key="3">
    <source>
        <dbReference type="ARBA" id="ARBA00023125"/>
    </source>
</evidence>
<dbReference type="PANTHER" id="PTHR30603:SF47">
    <property type="entry name" value="RNA POLYMERASE SIGMA FACTOR SIGD, CHLOROPLASTIC"/>
    <property type="match status" value="1"/>
</dbReference>
<keyword evidence="3" id="KW-0238">DNA-binding</keyword>
<dbReference type="PRINTS" id="PR00046">
    <property type="entry name" value="SIGMA70FCT"/>
</dbReference>
<dbReference type="Gene3D" id="1.20.120.1810">
    <property type="match status" value="1"/>
</dbReference>
<evidence type="ECO:0000313" key="7">
    <source>
        <dbReference type="Proteomes" id="UP000542342"/>
    </source>
</evidence>
<dbReference type="InterPro" id="IPR013324">
    <property type="entry name" value="RNA_pol_sigma_r3/r4-like"/>
</dbReference>
<dbReference type="RefSeq" id="WP_194539453.1">
    <property type="nucleotide sequence ID" value="NZ_JACEFB010000016.1"/>
</dbReference>
<keyword evidence="1" id="KW-0805">Transcription regulation</keyword>
<evidence type="ECO:0000313" key="6">
    <source>
        <dbReference type="EMBL" id="MBA2227587.1"/>
    </source>
</evidence>
<dbReference type="NCBIfam" id="TIGR02937">
    <property type="entry name" value="sigma70-ECF"/>
    <property type="match status" value="1"/>
</dbReference>
<dbReference type="CDD" id="cd06171">
    <property type="entry name" value="Sigma70_r4"/>
    <property type="match status" value="1"/>
</dbReference>
<protein>
    <submittedName>
        <fullName evidence="6">RNA polymerase sigma factor RpoD/SigA</fullName>
    </submittedName>
</protein>
<evidence type="ECO:0000256" key="1">
    <source>
        <dbReference type="ARBA" id="ARBA00023015"/>
    </source>
</evidence>
<dbReference type="GO" id="GO:0003677">
    <property type="term" value="F:DNA binding"/>
    <property type="evidence" value="ECO:0007669"/>
    <property type="project" value="UniProtKB-KW"/>
</dbReference>
<dbReference type="Proteomes" id="UP000542342">
    <property type="component" value="Unassembled WGS sequence"/>
</dbReference>
<dbReference type="InterPro" id="IPR013325">
    <property type="entry name" value="RNA_pol_sigma_r2"/>
</dbReference>
<dbReference type="PANTHER" id="PTHR30603">
    <property type="entry name" value="RNA POLYMERASE SIGMA FACTOR RPO"/>
    <property type="match status" value="1"/>
</dbReference>
<dbReference type="Pfam" id="PF04542">
    <property type="entry name" value="Sigma70_r2"/>
    <property type="match status" value="1"/>
</dbReference>
<dbReference type="InterPro" id="IPR000943">
    <property type="entry name" value="RNA_pol_sigma70"/>
</dbReference>
<gene>
    <name evidence="6" type="ORF">H0921_15620</name>
</gene>
<evidence type="ECO:0000256" key="4">
    <source>
        <dbReference type="ARBA" id="ARBA00023163"/>
    </source>
</evidence>
<proteinExistence type="predicted"/>
<dbReference type="InterPro" id="IPR007624">
    <property type="entry name" value="RNA_pol_sigma70_r3"/>
</dbReference>
<dbReference type="AlphaFoldDB" id="A0A7V9AD95"/>
<evidence type="ECO:0000259" key="5">
    <source>
        <dbReference type="PROSITE" id="PS00716"/>
    </source>
</evidence>
<dbReference type="InterPro" id="IPR007627">
    <property type="entry name" value="RNA_pol_sigma70_r2"/>
</dbReference>
<dbReference type="Pfam" id="PF04539">
    <property type="entry name" value="Sigma70_r3"/>
    <property type="match status" value="1"/>
</dbReference>
<dbReference type="PROSITE" id="PS00716">
    <property type="entry name" value="SIGMA70_2"/>
    <property type="match status" value="1"/>
</dbReference>
<organism evidence="6 7">
    <name type="scientific">Thermogemmata fonticola</name>
    <dbReference type="NCBI Taxonomy" id="2755323"/>
    <lineage>
        <taxon>Bacteria</taxon>
        <taxon>Pseudomonadati</taxon>
        <taxon>Planctomycetota</taxon>
        <taxon>Planctomycetia</taxon>
        <taxon>Gemmatales</taxon>
        <taxon>Gemmataceae</taxon>
        <taxon>Thermogemmata</taxon>
    </lineage>
</organism>
<accession>A0A7V9AD95</accession>
<dbReference type="Gene3D" id="1.10.10.10">
    <property type="entry name" value="Winged helix-like DNA-binding domain superfamily/Winged helix DNA-binding domain"/>
    <property type="match status" value="2"/>
</dbReference>
<feature type="domain" description="RNA polymerase sigma-70" evidence="5">
    <location>
        <begin position="294"/>
        <end position="320"/>
    </location>
</feature>
<sequence>MKTSRRKRVTQTAKKEAEEMLQTTFSSDLLTPEEERELLTNFWDCKSELVRVLVRTFPELRPHRPPMEPWPMAQFIREHCTAERREVMAIRRLHDRYVHYKHRLASANIRLAAHVAKRFRHHSLAYSDLLQEAVCGLMQAIDRFDVSHGTRLATYATWWIRQTLQIAVARQSHLVSLSPHHLQELGLLQQESEALAHGGKHLPSPQELASRTGSSLEHLTHLQTATRTPVSLNAVLDDDSDFKLTEAMPDTSAQTAQENNERQEALNFLMESLRPRERKVLDLRFGLTGNGTHSLRQIGHMLRISKERVRQIQNRALEKLRANAERVGWEPNLLLE</sequence>
<dbReference type="InterPro" id="IPR050239">
    <property type="entry name" value="Sigma-70_RNA_pol_init_factors"/>
</dbReference>
<dbReference type="InterPro" id="IPR007630">
    <property type="entry name" value="RNA_pol_sigma70_r4"/>
</dbReference>